<evidence type="ECO:0000313" key="4">
    <source>
        <dbReference type="EMBL" id="KAB4476661.1"/>
    </source>
</evidence>
<sequence length="149" mass="16863">MRTLRLIGLAIVAIVMSVNFTACSDDDDDFNISDLEGLWEGVTSEFEEKENGQVVDKDTESLDDQRIRFKSDGTITSYYKSGSNWIVEDEGTWSVKNGKIYMRADGEEDVAKILELNPQTLVIEISESGVEDGISYSYYEKDTYKKITE</sequence>
<feature type="chain" id="PRO_5044633162" evidence="1">
    <location>
        <begin position="25"/>
        <end position="149"/>
    </location>
</feature>
<evidence type="ECO:0000313" key="5">
    <source>
        <dbReference type="Proteomes" id="UP000460317"/>
    </source>
</evidence>
<accession>A0A6I0SMZ5</accession>
<evidence type="ECO:0000259" key="2">
    <source>
        <dbReference type="Pfam" id="PF13648"/>
    </source>
</evidence>
<dbReference type="EMBL" id="WCRS01000003">
    <property type="protein sequence ID" value="KAB4476661.1"/>
    <property type="molecule type" value="Genomic_DNA"/>
</dbReference>
<feature type="signal peptide" evidence="1">
    <location>
        <begin position="1"/>
        <end position="24"/>
    </location>
</feature>
<name>A0A6I0SMZ5_BACT4</name>
<dbReference type="Pfam" id="PF13648">
    <property type="entry name" value="Lipocalin_4"/>
    <property type="match status" value="1"/>
</dbReference>
<feature type="domain" description="Lipocalin-like" evidence="2">
    <location>
        <begin position="35"/>
        <end position="123"/>
    </location>
</feature>
<dbReference type="RefSeq" id="WP_130042054.1">
    <property type="nucleotide sequence ID" value="NZ_JAQENL010000015.1"/>
</dbReference>
<keyword evidence="1" id="KW-0732">Signal</keyword>
<evidence type="ECO:0000256" key="1">
    <source>
        <dbReference type="SAM" id="SignalP"/>
    </source>
</evidence>
<dbReference type="AlphaFoldDB" id="A0A6I0SMZ5"/>
<dbReference type="EMBL" id="WCSB01000020">
    <property type="protein sequence ID" value="KAB4449564.1"/>
    <property type="molecule type" value="Genomic_DNA"/>
</dbReference>
<organism evidence="3 5">
    <name type="scientific">Bacteroides thetaiotaomicron</name>
    <dbReference type="NCBI Taxonomy" id="818"/>
    <lineage>
        <taxon>Bacteria</taxon>
        <taxon>Pseudomonadati</taxon>
        <taxon>Bacteroidota</taxon>
        <taxon>Bacteroidia</taxon>
        <taxon>Bacteroidales</taxon>
        <taxon>Bacteroidaceae</taxon>
        <taxon>Bacteroides</taxon>
    </lineage>
</organism>
<comment type="caution">
    <text evidence="3">The sequence shown here is derived from an EMBL/GenBank/DDBJ whole genome shotgun (WGS) entry which is preliminary data.</text>
</comment>
<dbReference type="InterPro" id="IPR024311">
    <property type="entry name" value="Lipocalin-like"/>
</dbReference>
<proteinExistence type="predicted"/>
<dbReference type="Proteomes" id="UP000460317">
    <property type="component" value="Unassembled WGS sequence"/>
</dbReference>
<evidence type="ECO:0000313" key="3">
    <source>
        <dbReference type="EMBL" id="KAB4449564.1"/>
    </source>
</evidence>
<protein>
    <submittedName>
        <fullName evidence="3">Lipocalin family protein</fullName>
    </submittedName>
</protein>
<dbReference type="Proteomes" id="UP000488521">
    <property type="component" value="Unassembled WGS sequence"/>
</dbReference>
<reference evidence="5 6" key="1">
    <citation type="journal article" date="2019" name="Nat. Med.">
        <title>A library of human gut bacterial isolates paired with longitudinal multiomics data enables mechanistic microbiome research.</title>
        <authorList>
            <person name="Poyet M."/>
            <person name="Groussin M."/>
            <person name="Gibbons S.M."/>
            <person name="Avila-Pacheco J."/>
            <person name="Jiang X."/>
            <person name="Kearney S.M."/>
            <person name="Perrotta A.R."/>
            <person name="Berdy B."/>
            <person name="Zhao S."/>
            <person name="Lieberman T.D."/>
            <person name="Swanson P.K."/>
            <person name="Smith M."/>
            <person name="Roesemann S."/>
            <person name="Alexander J.E."/>
            <person name="Rich S.A."/>
            <person name="Livny J."/>
            <person name="Vlamakis H."/>
            <person name="Clish C."/>
            <person name="Bullock K."/>
            <person name="Deik A."/>
            <person name="Scott J."/>
            <person name="Pierce K.A."/>
            <person name="Xavier R.J."/>
            <person name="Alm E.J."/>
        </authorList>
    </citation>
    <scope>NUCLEOTIDE SEQUENCE [LARGE SCALE GENOMIC DNA]</scope>
    <source>
        <strain evidence="4 6">BIOML-A156</strain>
        <strain evidence="3 5">BIOML-A165</strain>
    </source>
</reference>
<evidence type="ECO:0000313" key="6">
    <source>
        <dbReference type="Proteomes" id="UP000488521"/>
    </source>
</evidence>
<gene>
    <name evidence="4" type="ORF">GAN59_05610</name>
    <name evidence="3" type="ORF">GAN93_18245</name>
</gene>